<dbReference type="Proteomes" id="UP000291822">
    <property type="component" value="Unassembled WGS sequence"/>
</dbReference>
<dbReference type="InterPro" id="IPR001584">
    <property type="entry name" value="Integrase_cat-core"/>
</dbReference>
<comment type="caution">
    <text evidence="2">The sequence shown here is derived from an EMBL/GenBank/DDBJ whole genome shotgun (WGS) entry which is preliminary data.</text>
</comment>
<keyword evidence="3" id="KW-1185">Reference proteome</keyword>
<accession>A0A4R0YQ80</accession>
<evidence type="ECO:0000313" key="2">
    <source>
        <dbReference type="EMBL" id="TCI08721.1"/>
    </source>
</evidence>
<protein>
    <recommendedName>
        <fullName evidence="1">Integrase catalytic domain-containing protein</fullName>
    </recommendedName>
</protein>
<reference evidence="2 3" key="1">
    <citation type="submission" date="2019-02" db="EMBL/GenBank/DDBJ databases">
        <title>Dyella amyloliquefaciens sp. nov., isolated from forest soil.</title>
        <authorList>
            <person name="Gao Z.-H."/>
            <person name="Qiu L.-H."/>
        </authorList>
    </citation>
    <scope>NUCLEOTIDE SEQUENCE [LARGE SCALE GENOMIC DNA]</scope>
    <source>
        <strain evidence="2 3">KACC 12747</strain>
    </source>
</reference>
<feature type="domain" description="Integrase catalytic" evidence="1">
    <location>
        <begin position="2"/>
        <end position="35"/>
    </location>
</feature>
<gene>
    <name evidence="2" type="ORF">EZM97_26380</name>
</gene>
<proteinExistence type="predicted"/>
<evidence type="ECO:0000259" key="1">
    <source>
        <dbReference type="Pfam" id="PF13333"/>
    </source>
</evidence>
<name>A0A4R0YQ80_9GAMM</name>
<dbReference type="AlphaFoldDB" id="A0A4R0YQ80"/>
<dbReference type="RefSeq" id="WP_131152449.1">
    <property type="nucleotide sequence ID" value="NZ_SJTG01000004.1"/>
</dbReference>
<dbReference type="GO" id="GO:0015074">
    <property type="term" value="P:DNA integration"/>
    <property type="evidence" value="ECO:0007669"/>
    <property type="project" value="InterPro"/>
</dbReference>
<sequence length="40" mass="4734">MDTAKAKVFHYIEVFDNRQRLHSSLSYQAPVDYEHNRPVA</sequence>
<dbReference type="EMBL" id="SJTG01000004">
    <property type="protein sequence ID" value="TCI08721.1"/>
    <property type="molecule type" value="Genomic_DNA"/>
</dbReference>
<evidence type="ECO:0000313" key="3">
    <source>
        <dbReference type="Proteomes" id="UP000291822"/>
    </source>
</evidence>
<dbReference type="Pfam" id="PF13333">
    <property type="entry name" value="rve_2"/>
    <property type="match status" value="1"/>
</dbReference>
<organism evidence="2 3">
    <name type="scientific">Dyella soli</name>
    <dbReference type="NCBI Taxonomy" id="522319"/>
    <lineage>
        <taxon>Bacteria</taxon>
        <taxon>Pseudomonadati</taxon>
        <taxon>Pseudomonadota</taxon>
        <taxon>Gammaproteobacteria</taxon>
        <taxon>Lysobacterales</taxon>
        <taxon>Rhodanobacteraceae</taxon>
        <taxon>Dyella</taxon>
    </lineage>
</organism>